<reference evidence="2 3" key="1">
    <citation type="submission" date="2012-08" db="EMBL/GenBank/DDBJ databases">
        <title>Oryza genome evolution.</title>
        <authorList>
            <person name="Wing R.A."/>
        </authorList>
    </citation>
    <scope>NUCLEOTIDE SEQUENCE</scope>
</reference>
<dbReference type="Gramene" id="LPERR08G19880.1">
    <property type="protein sequence ID" value="LPERR08G19880.1"/>
    <property type="gene ID" value="LPERR08G19880"/>
</dbReference>
<evidence type="ECO:0000313" key="3">
    <source>
        <dbReference type="Proteomes" id="UP000032180"/>
    </source>
</evidence>
<organism evidence="2 3">
    <name type="scientific">Leersia perrieri</name>
    <dbReference type="NCBI Taxonomy" id="77586"/>
    <lineage>
        <taxon>Eukaryota</taxon>
        <taxon>Viridiplantae</taxon>
        <taxon>Streptophyta</taxon>
        <taxon>Embryophyta</taxon>
        <taxon>Tracheophyta</taxon>
        <taxon>Spermatophyta</taxon>
        <taxon>Magnoliopsida</taxon>
        <taxon>Liliopsida</taxon>
        <taxon>Poales</taxon>
        <taxon>Poaceae</taxon>
        <taxon>BOP clade</taxon>
        <taxon>Oryzoideae</taxon>
        <taxon>Oryzeae</taxon>
        <taxon>Oryzinae</taxon>
        <taxon>Leersia</taxon>
    </lineage>
</organism>
<proteinExistence type="predicted"/>
<feature type="compositionally biased region" description="Polar residues" evidence="1">
    <location>
        <begin position="51"/>
        <end position="65"/>
    </location>
</feature>
<reference evidence="2" key="3">
    <citation type="submission" date="2015-04" db="UniProtKB">
        <authorList>
            <consortium name="EnsemblPlants"/>
        </authorList>
    </citation>
    <scope>IDENTIFICATION</scope>
</reference>
<dbReference type="EnsemblPlants" id="LPERR08G19880.1">
    <property type="protein sequence ID" value="LPERR08G19880.1"/>
    <property type="gene ID" value="LPERR08G19880"/>
</dbReference>
<keyword evidence="3" id="KW-1185">Reference proteome</keyword>
<reference evidence="3" key="2">
    <citation type="submission" date="2013-12" db="EMBL/GenBank/DDBJ databases">
        <authorList>
            <person name="Yu Y."/>
            <person name="Lee S."/>
            <person name="de Baynast K."/>
            <person name="Wissotski M."/>
            <person name="Liu L."/>
            <person name="Talag J."/>
            <person name="Goicoechea J."/>
            <person name="Angelova A."/>
            <person name="Jetty R."/>
            <person name="Kudrna D."/>
            <person name="Golser W."/>
            <person name="Rivera L."/>
            <person name="Zhang J."/>
            <person name="Wing R."/>
        </authorList>
    </citation>
    <scope>NUCLEOTIDE SEQUENCE</scope>
</reference>
<dbReference type="Proteomes" id="UP000032180">
    <property type="component" value="Chromosome 8"/>
</dbReference>
<feature type="region of interest" description="Disordered" evidence="1">
    <location>
        <begin position="39"/>
        <end position="71"/>
    </location>
</feature>
<protein>
    <submittedName>
        <fullName evidence="2">Uncharacterized protein</fullName>
    </submittedName>
</protein>
<dbReference type="AlphaFoldDB" id="A0A0D9XAP9"/>
<dbReference type="HOGENOM" id="CLU_2743681_0_0_1"/>
<accession>A0A0D9XAP9</accession>
<sequence length="71" mass="7792">MTNNKNYITIKERGADDISCPLEKAYLATYEEEANDAMISNAKNVHESNPALDQSPEQKSCSSLKISDAAL</sequence>
<name>A0A0D9XAP9_9ORYZ</name>
<evidence type="ECO:0000256" key="1">
    <source>
        <dbReference type="SAM" id="MobiDB-lite"/>
    </source>
</evidence>
<evidence type="ECO:0000313" key="2">
    <source>
        <dbReference type="EnsemblPlants" id="LPERR08G19880.1"/>
    </source>
</evidence>